<feature type="compositionally biased region" description="Pro residues" evidence="1">
    <location>
        <begin position="3778"/>
        <end position="3802"/>
    </location>
</feature>
<keyword evidence="4" id="KW-1185">Reference proteome</keyword>
<evidence type="ECO:0000313" key="4">
    <source>
        <dbReference type="Proteomes" id="UP001190700"/>
    </source>
</evidence>
<dbReference type="InterPro" id="IPR001304">
    <property type="entry name" value="C-type_lectin-like"/>
</dbReference>
<feature type="compositionally biased region" description="Pro residues" evidence="1">
    <location>
        <begin position="4444"/>
        <end position="4460"/>
    </location>
</feature>
<dbReference type="Gene3D" id="3.10.100.10">
    <property type="entry name" value="Mannose-Binding Protein A, subunit A"/>
    <property type="match status" value="1"/>
</dbReference>
<dbReference type="SMART" id="SM00034">
    <property type="entry name" value="CLECT"/>
    <property type="match status" value="1"/>
</dbReference>
<name>A0AAE0H4M6_9CHLO</name>
<feature type="compositionally biased region" description="Polar residues" evidence="1">
    <location>
        <begin position="5632"/>
        <end position="5642"/>
    </location>
</feature>
<proteinExistence type="predicted"/>
<dbReference type="InterPro" id="IPR016187">
    <property type="entry name" value="CTDL_fold"/>
</dbReference>
<feature type="domain" description="C-type lectin" evidence="2">
    <location>
        <begin position="422"/>
        <end position="492"/>
    </location>
</feature>
<dbReference type="CDD" id="cd00037">
    <property type="entry name" value="CLECT"/>
    <property type="match status" value="1"/>
</dbReference>
<dbReference type="PROSITE" id="PS50041">
    <property type="entry name" value="C_TYPE_LECTIN_2"/>
    <property type="match status" value="1"/>
</dbReference>
<feature type="region of interest" description="Disordered" evidence="1">
    <location>
        <begin position="3775"/>
        <end position="3808"/>
    </location>
</feature>
<gene>
    <name evidence="3" type="ORF">CYMTET_2758</name>
</gene>
<comment type="caution">
    <text evidence="3">The sequence shown here is derived from an EMBL/GenBank/DDBJ whole genome shotgun (WGS) entry which is preliminary data.</text>
</comment>
<feature type="region of interest" description="Disordered" evidence="1">
    <location>
        <begin position="4440"/>
        <end position="4460"/>
    </location>
</feature>
<dbReference type="SUPFAM" id="SSF56436">
    <property type="entry name" value="C-type lectin-like"/>
    <property type="match status" value="1"/>
</dbReference>
<organism evidence="3 4">
    <name type="scientific">Cymbomonas tetramitiformis</name>
    <dbReference type="NCBI Taxonomy" id="36881"/>
    <lineage>
        <taxon>Eukaryota</taxon>
        <taxon>Viridiplantae</taxon>
        <taxon>Chlorophyta</taxon>
        <taxon>Pyramimonadophyceae</taxon>
        <taxon>Pyramimonadales</taxon>
        <taxon>Pyramimonadaceae</taxon>
        <taxon>Cymbomonas</taxon>
    </lineage>
</organism>
<feature type="region of interest" description="Disordered" evidence="1">
    <location>
        <begin position="5630"/>
        <end position="5656"/>
    </location>
</feature>
<evidence type="ECO:0000256" key="1">
    <source>
        <dbReference type="SAM" id="MobiDB-lite"/>
    </source>
</evidence>
<dbReference type="InterPro" id="IPR016186">
    <property type="entry name" value="C-type_lectin-like/link_sf"/>
</dbReference>
<protein>
    <recommendedName>
        <fullName evidence="2">C-type lectin domain-containing protein</fullName>
    </recommendedName>
</protein>
<evidence type="ECO:0000259" key="2">
    <source>
        <dbReference type="PROSITE" id="PS50041"/>
    </source>
</evidence>
<sequence length="7885" mass="874559">MVAPLLRGQPHKTKRRSCINTLYGASVKRPADMIHDVTERGLRGMYEGMCAAADSSAACLELPPCAPNELGRCAFHLDFYLANRSLLHDPCASRHTDFCALADVCVPANFTTQLASDGYCAYSISEQECRAQAVHRRYPDNTTVSAYARTTNGSLPANACLMLSRTTDEEGLTTEAYAYNELTPALAEHAPDCNAAGTDGSIMGCLCISPDETVAAVADRNIDPLLDGESCVAYAEAVSLTLAMDACASAANCEANPLCEVRNDTGACASSTALVEAYHAVVCAERVTPAECSNGDGLCQVANATDFVAPRSVAAVTGDDAARGCPPPPADHPAQAYTLDPITGRCYLGFAAHVTPATGAPCCDRAAAEAQCQRLASLDGLTYGRLALGDSVSAMHSLWSAHRASVLAVDFYHAPPERDAAWIAGSRDAQTRLWSWGTVNNTDPEVTFWLENEPGVEDCVVARPAGHAWHAELTGGGWRTADCSRSHAYVCEVPSVYGEMGLSDAVVAVEGDTVDRTLATVTPLFSNFRYSGFFWVGQGAMGACNSHNAHMGTGGKTNYRNYDCNSAQYTTWNEHNCLATSPSRKLAKAARAGSWTFGFASFFSGDNYALEYNTDFTLFDIESGYRVKLYYDSTTRTTHRYLDDVVMEMHFYNERNQQIALYSFRIERFNNVFYTSSVGDGDTVNPQHIFFCYDQRTGLDVYFMNIQTATNLQTNIMPMATGIRNSITAEYASDTLDMRNAVFVAGNDGRQFRGGRVVGHVMMFDTKLGMNDMRKLYNNYDRSRGMRPELAKRLLIWYPMDVNWWQDHSGNDLHVTEYVGTAVNGWGPSPATYDFMNFLNSDYIKRVTLPGELSTYHTMVKSTVHMSYNAPTANVDWTSNNTCNFHFWGSPGYENDGGFGHGGGCSWGHTAALRPREGEYVTWLTPYTQQARLNADLVPGLDGAVNTRGVPFYADPVNSTWYMLAGCETFTSCKAREGLDSNIDGGNYLQLHMIKKLPHVLDRGTFTIAFWAMLRTNATSNQQTSITLTSSITCIGKYPTHGYWSNICGGGGFIVITFGMCRDKSFDDGVTPPLTNRDLCFTIATFGSGNSAGGMGMHDLPTWMNTNYPEDHTWTDFVVRDTGALTGGQSRAQMVAITMERYSIGRVYIGGEDPENPTLRDAHVTLCARGACVKRNRDVASYMRKTSYDPVIGIGRSIERLQGNVAMNHFIMFDRALPKSELAAMYNNGAGAELTTAQTASLVTWLPLQYHHHQDLMSPHAHVIEYRLKSTNLDGFETRFENACDFDQCDSNRCGDQWRRIYWTSMYRGYTHGWQTFNTQNYHHEGIKPGDEFGDTDRFIKVHDPQSPYSLHAGPTFVNARSMNRTIDHDTLRGADVIVAPPPPSPPPLPPFASAFPHVEFSAHKQRSNMYFPGSNDKGTIQHLNGEDVMRDQVSNYLRTSEPSAALRGTMNEIGELTVAYWLPLYNNDKDSWHNTHEFNLITTAGRRALRIQVQNYNHDACQHRQYLTVQIDENRFQHHFWGCSGSGCTCGMSYNDREYMALVVVTFYNNMQSMDFYFGNMATKGEAVKVNTHTATAYPYMGVREPLHVVFGMYGDRLTNSDQSRFTAGGRMPFTNALILDKKVSLSEVNLLLGDGFGGPLPRQFYANVLHWWPMTSSWWEDVGPYRSHLAEYYLPYVSGDSSTNSYWDATALVDDMGRDLTTFTRNEPGNASEFFLQYDNTTNKDQLRWQFLYRHNTGRSTNSWANIQGIKMVPHQAWINEQPLLSPPPPAFPPPLPPPPMPEVALSTPYFANVTTSGWYYPGQPTTYDRFPPNSEFEHRARVLMSEPNLELAQGVSDGDFTLAFWTVLPTTTTSSASGQMYMDGTFVPLTIHFDNNYRWVLWASMNTAHSQRYVRFNLDIYHEDEQIKTFWFGLDSSYSQNVMSTSTSRNINHLLAHMVIVRVSDEGRDASLFVGGQTCSVSSVALQCSTGTPLIKKVYDNYQGTRATFSTSRTARVVVGMGRGNHLDTAQLPLTQIMVLDRALDDDEFGRLYNDGTGNAPIPADLLPHVVAWYPMQQNWWEDIARSRAHLSERWVRTVKDRAGAYHVVNRDIPSWFESEYVIARNVPGDRSLFFARVANASADYRLWGMGASHGMLNVAPVEYQTWQSTDDVPTTILDECGGELVHTVARVGANRTHVESFGHFQIKMCPGDRLDLVWAGYHNLQETESADCASDGLREVVGFQSSGHQHTFAFEDLAPSRAGAIRYYRCDIHCGATASRFEVSMDEYCEHMNTTYRVALASQSYVTGVQYDIGYLPRSARVRVAMSGDPVGAGLFDMARPSKSTTPVLAMSEAGLLTTELRVVFDEERWLDQPNAASVLTEYEGSYRPDGGVLRVFGCAAPPANKAYPYLNESPALVDPAEEQVANSVHAGNFVPDGNCATLRFQDDVYFHQELGYGYRHLLANGDQLVAYGTELQAADGLTSLCSTLLIDADPPQQYLPHRIQVNADTGLVGFAYRFMTAPRNLTSVQLTLQQGEAAPRDVRVRLMDYGLHGNFADAESTKHEIDGDVLTVRFKPTLSRVILVSMRPNNADELRLRSMRVHETRTGVTAPATRTDLAFYASPLTSKFVLVGSKHTRDHAGDLQPLGTGSTSSMGSFGNASFDDNYVAMISPYSAAIANVMREQHFTLMFWTVMTNRHNYGHWFRDSVHLITEDTRFYSVEWVNTGQQRFTFRYGRGTYNPTSTQIKEVNVHPRTELQYNLDGAQTVAQFVAMTVSGATAKIYVGGLDPASTELELIISASITSSTFPDQFSGDVGRLCLGMDPQYYVQGQSPITNVILLDRGLTLAEIDTGYYNGGQGAALDPTASDHVAWWPMTQNWWEDVAGTNLHLRVLEGASYTHSQDPVRYFKKHEFKAGEQSPYYRMIGDQNAPFRWNPSFYRGQYHEFNLLWSSTTQRNPYSYTYSTHNYMRRSSIGSYACSRTTTCPTNYRYMSLMNLVQVPNQTWYNPDAANALTTYRVADNELIAPAVANAKHHAHPETSHFYYTSRSQYKAQSTSNNYAAYNNFQMGHNRTERYRHDWPRYNNILASGTSARLAQAMNGRSFTFSFWTMLDGKGGSSQANNFRVSDAGANNDGYTRSFYVKFYGNGANHNQRIMMEVFFKRFSTSYSASTEFNFWYYWTPVWFFQMNDLDAAQAKAQMITVCVHPNATLDVYLGNMNPDASNVTAIVKGKTGTKHGTVEGTPDMLLDDDVAFYNFSTDARVYVNLDRINPNGLLAFCNLLVLDRALSQAEVTTLFRTGDVQPMAQHVAVWYPMTANWWEDAGQDQAHFTEHLMTSSTFTNNNWLLTFPRILAEQSEHVGFPGNASTYFLRAYDTPYRFLSTQSLSNGYLNHYHLNVETVPYFLQRWMSQQTYSRYAPVSANEYNLRSTTTSSPCVSVISDEYDVGGDVKYMLTDASGARSPLANGDRLYTTQPRTSNDCPTALLDNRAYDRVEGFLQLHDHLPFEVIYAFGKGSRTLAAVQLTLPMQGPEFGRADSTSQTSNIFSVIEISTYAITSAPDMYTYIGVAPTSDPTHADGFRFGGFTVTNARGVHVLSASDDDTFSYRLSMEARGFTNATNEYATYTQVDANSASFDMAGGVELWSAHGRPSVYALFDEPTSMREFALRASSGRMPDTGVFVASADGVTWTAIGTWTDGATATSVSQQFTGETTAETPVTNLRFALSEVVRDDHDADLITDLAGQTPRGWGATVTALFDPVPDAVAVRVRATAPSGQPSRVMELRLHERVYLDPSPPPPPNSPPSPRPPPLPPSPPPSSASSFTLPRIGVRSLASANWYVWGRGETDTSTSTYINRYKDRTDYTDFPDDWGRMNGLMSDADPQLAKIFNNKNHDDATGMTYIFCTILANGHYYTSNSFWGMTQPFGCGLTNGKDEIFHLNLHYASSGGSGNKPYAYNHIGFNRPSNAHQRNVYFRSAHDQGWDEWDGTQDRAQMVAITIDKTTGIKLYIGDDDEFFLLHGGTTSWHDSWNTHWSEWDTARFQCGFYYNSITGGNYPVNNIMLFNRSLEEYEMRRMYVDGEFRDGLDDPLYKELLAWYPMHTGNWWQDMSGNERHLSEYKSSTYEVHSNDPSRTFTNLEVMRATYIRTPPGEISPYYIQAANDRSYSLASYTPQARNRATTSGGSPVGTYFNDVRIVPTQPFAYTLPAWVTGRLEVVSDNRPTNGAQDSISCDRSRTPVWIDGKYDERFTLANGDTVMRGLPSSVARSYDGRYPLYPPGYFDDGFEVVNCAVVRDAGSDSTAGSWNCNNPADNSSLEVLYGPVAFQMPNGGEQPFVSSYAGCVTDLFDTVLERSYNNSYSTGLHLRYDLSARTHAGAQSSVDGFAIHATGTVQSVDLTCIDYSGVQVFHEQVVEPSVVSGWANATLSVQSDTPCSTVLIDIVTAQSSTLFEEVALLREPHPAPPPPPSPPPSSPNAPPAGMLIAGYYPVYDDREMAKAASPTGEAFSIKLMAYVYYMPSGLTQGVDGWYGDYSASGISGGVGSNRSEYAWAVTSNNCPAAHRPNAAQCLDEVARDLNAEVGYTVTNARLPSGCVHVVLSHVRSRVVYNAISNTEVSCSKDAHVRCVCLRSTTATQTPSVLKSRPRPRDPRYDLLRYRLHFDAPTDALAALDGHGRAAPADSFNMSHGAPVISDDVPDGRVASRSLVLNAINRGLRLSDMELALGRRPPYSSFSVSYWSKLTQNPDMRDTEVLMSIPDKRFVDERRIVSPVTEARRLHVVEAGTEFWAYANPHATNPMERMYDGTVGGHTYVANFAVLMFNRSVYVEELMLVQHVSTADTNRRATPPTNLTFYALKPEATSAFSKDENDWTLLDTQVLNIGGTYDPADPMLTETTSNGDVWTVQRVMQPPRCTAVKVQFHEQMKTTAAWPRYLVREFAAYGQYARAKRPGATPPYRSHDTPVRVHRVETKLTPVRTARADFARNNSMDAPLAIAWRVRFLETEDPSQKLFRYSAGPLFEDDAGRVLSNSDIKEIRRLNHHHTTDALQQDEKGNYGYFNSPTASYWEANLLDSWSMTFWFPQRPRRMRVRCAANEQPENGPRCPTMVMLEYALNDDLEWVAWRNVSLVSSGNTRDVRRGEWRQVDLHDPPGVTDVVNSQHADNSWVHTVVAFDDATSTTRVRKLYAGNPYGGALRNAVSQATLPLHVPGETNIVFGPNLSGSDELRITDVRIHTGALNWQEMRAVHVELRTLMNRDDPHQVSLVTKAPAFPTEVSDVQIASHYVDANTPTPAMAYAFDDSALRLRDPTEVPEVDRLRTFAHRYIPAVAQDRPHATTFTLARPTLVHLGVPAELHANRSMNASLYNQLHSWGGWSRAEDVANCANARVIPTGGKVLSQHGNGATGNNVATQLSSGVYDFSTAGYFVYVDAVRNPNRYAQVTFDAPVYIVRTILMQRGDTSQFSHWGYLALTPGADPDDDANWKFMLRNEQGHRSITEHRFLDKPQRVSGIRIKWMGDDFNAMGYPDRYHTITNPYMQVYKFFLYGCETHPDVVAQSNTVVYERQVRVDMSGSKGAVDRARDAGGFDPPQEMVWYSAVADRGTHTLRCGDDALMRHPEPNCAQTVLTIANAPEDDAPRVLTPHKGPFIGSAALRNSTPHTSITPLGGDPTCHKNTRADDHPSRMSMWVYYDPEEFDGDSYYWRTGDGFIDESSPGPSQPHLAQVMKTRNLYNPYDYPGALLDGIITPAFDSEVMKPDVLRPHLNERDDHGNRVRQNAVPDAENDARIGDGGYFRFDTNVDNRDLTVVLDLDGRLCRLPGDPEHAGRRFSLRAIEIFNKHHPGESSTGDRDYVDRVDVHCAGAELRLTDAGNPAYHEDPAWSRVTHPHMPGSGYHDLLRPRQRTHHSGNVHYTLHDNHPTVIDLTKNNACGGPDARARYVRLRFERRFSTSRSYGGLSEIRVWGTHTHTDTVSTQLVDKAYQQLTSTTSMAAAPNATSWRLDCTAAGHPISPTPTRVNLNEWALWDESGAHPTNLAYAHRASPDTHLYPQSWARASLFNTAPTYLEEGGKRWTRTQIAFLDVYNEQMPTYQTGDLTFNGYGKWSDDAINAADFAFIEFVPAHISADLYTSYFRMDNIVYGSQIARYPTQYTTALEDAKAGVWITPTSAQSTYKICNFGKAHYAGNVWQGFGFAHNDQCLVGPIVNNQGNYVADAVRLFGHKLVMGGDYWATDGVYNVNNLQSVQMTCPGSSIVHTFTEPVAPTAAVWAGNDNGYDMTGMRIFYASGNLSVPLRRKGTHEPLARRYPPVGFTDEAVASGSVVATMDGQPKTLPSPRATDAGSNVNYGTTPYRVDLQVANQSYGNGAYAIIVEGADQSRRPGHYASHAPYRLFDHADMNDGRGYTQYDYRAYQLETSPFRHYNITLALPERVYLVYYELHPPGGTAQWRTPSSWTVSARDCENTAADVVRSLHHRDNAGQDEWYTWRATEYLVADDIACAEFTLTIRDTLYNGDLRLQEWALYGASTIVAKDDVYPTWTEHGRPLHMGEDDTNHNKPLSVPLNYKNLRGVRHWSIEIEDTLDHIGNLELMEASFLDANLLVMQPESTRFPSNLTSSDPLVLHDGTNSPEDQYRTDPSAHGTSVTYERANFPILLNYTFPKNAPVPSYVQFAYDTVVGAAPRALRVHYSHGGVYWTQYAKLYAEEWELHPAGSHRPLRFRLGEPRAHSPYAHCERDLNATLAVDTVSADVEKKLLLSYTGAAAVDASEYMGADPIPVHGATSLSRCDLSEGQSGDRVYVLGSCADVADLLTPGSGGNVTLQVDETADSAAIVYEFADETAISRIELQLDTEVLVKDLRVHYTQSLTDPDGYWTPYMLRDEGVAGRERELLGPEAPDLGRTVMLVGAQQSVTAKAWRVTFKSASERTTAHVAGLRLFGPEIDSSRTLSGMPVFVVAGGSIVLTMPAGGSLVTHARVGFKADTLVPTRWRLEARGYASGVWEVLHEQSYQDGAPSHASVTVESRVVELKLTITDRAVAPSYSVTEFAAYGCQCDADNLVMQAVSNDPPQWITADGGPISSHAKAVLYDGDASTQEVAVIGGNSLAFEGDAVGLQLDAQVSGDGVLRALLFPDGPRAMSMASPPLYSVGVVYTATGGIQAIEYGEDASAAVPMPLNAPSENAAAGGRIRLQVDRTDGTARVLRNTLVAGQQTDDYHVAYVFDSHFSPLRHTHQVRYALMMTSDASVAVQNTRESTYSCGNFRRLSLRDDSEEVMCVHFEHTLSRHGSWSTERLRERCAELDSTLLYVPDLDRVEAERFAEKLRAAYRASFSESANSNSQHPLFKNLVNMLDAGEVSTQDIVELDLVLGQDPEDEAPPTLPPMPVDLEWDADVAGWTTQNEDFDRLLRDQPTLWHLEANASVAHACAALELHGATPADAEAMWYANVTGGDNRKVVLRAVPCEAQYTHAVCARPGRVDAPPPPDAPLGPAPLVDRFGAARSASDPPMQMIQMSNYPRTLHGETGVEIASLEPSVVDTLPADVIYAYSDLPVTVIEPRDAVLLHARGTELGCATLLAPGESLRLRIVAHKEPDTEYAVFGDDGSLLLEGVIPSPDALNEVEILVEGDRPLYGVFVRSKDAMLSVSARRVSDGSGASPCYPTADFTGGWTGDGEEPDAEDSIIVAVLRADPTRHNRTHPAGIAARVRMDIMRRSQNVIYDSHIYVGPRGLRLPGEGTDRSARITEGAARARLDRDSEDGAGLHLLVAHVRNRTDGTFDVNPWIPEFLHSTRMPMLSGERVAALTFINGREPDLVDPTNARVTQPVTQVYRGRVGGYALQSYAFDATVDLANGTLVADVPGAHAVGGRPLLGSVDYLSGEVTMPDRSLGRGEDDLSAYDVMPFFQSVALDTERLFLV</sequence>
<dbReference type="Proteomes" id="UP001190700">
    <property type="component" value="Unassembled WGS sequence"/>
</dbReference>
<accession>A0AAE0H4M6</accession>
<dbReference type="EMBL" id="LGRX02000025">
    <property type="protein sequence ID" value="KAK3289827.1"/>
    <property type="molecule type" value="Genomic_DNA"/>
</dbReference>
<reference evidence="3 4" key="1">
    <citation type="journal article" date="2015" name="Genome Biol. Evol.">
        <title>Comparative Genomics of a Bacterivorous Green Alga Reveals Evolutionary Causalities and Consequences of Phago-Mixotrophic Mode of Nutrition.</title>
        <authorList>
            <person name="Burns J.A."/>
            <person name="Paasch A."/>
            <person name="Narechania A."/>
            <person name="Kim E."/>
        </authorList>
    </citation>
    <scope>NUCLEOTIDE SEQUENCE [LARGE SCALE GENOMIC DNA]</scope>
    <source>
        <strain evidence="3 4">PLY_AMNH</strain>
    </source>
</reference>
<evidence type="ECO:0000313" key="3">
    <source>
        <dbReference type="EMBL" id="KAK3289827.1"/>
    </source>
</evidence>